<feature type="chain" id="PRO_5038339461" evidence="2">
    <location>
        <begin position="23"/>
        <end position="213"/>
    </location>
</feature>
<evidence type="ECO:0000313" key="4">
    <source>
        <dbReference type="Proteomes" id="UP000823926"/>
    </source>
</evidence>
<dbReference type="InterPro" id="IPR029046">
    <property type="entry name" value="LolA/LolB/LppX"/>
</dbReference>
<dbReference type="CDD" id="cd16325">
    <property type="entry name" value="LolA"/>
    <property type="match status" value="1"/>
</dbReference>
<keyword evidence="3" id="KW-0449">Lipoprotein</keyword>
<gene>
    <name evidence="3" type="ORF">H9888_02120</name>
</gene>
<dbReference type="Gene3D" id="2.50.20.10">
    <property type="entry name" value="Lipoprotein localisation LolA/LolB/LppX"/>
    <property type="match status" value="1"/>
</dbReference>
<dbReference type="EMBL" id="DXHL01000011">
    <property type="protein sequence ID" value="HIW10274.1"/>
    <property type="molecule type" value="Genomic_DNA"/>
</dbReference>
<evidence type="ECO:0000256" key="2">
    <source>
        <dbReference type="SAM" id="SignalP"/>
    </source>
</evidence>
<evidence type="ECO:0000256" key="1">
    <source>
        <dbReference type="ARBA" id="ARBA00022729"/>
    </source>
</evidence>
<proteinExistence type="predicted"/>
<sequence>MKRRFIPVFGLVLALVSLGASADEQSETLLTKLQHKIQAFTSYRIDFTAAMGGKGSTKGTLTASGNRFYIKLMGQELFYNGGDTLWSYVAERNEAEVSKFNTNDPSPLYNPSKLFDINPADYDHRTLPSATLRGIQMQVVELTPHRQSIEYTTLTLYINPATSLPERIDIALTGDEKPIVLTLDSIMSDMAVSDATFRFDPSKHPGVEIFDDF</sequence>
<dbReference type="InterPro" id="IPR004564">
    <property type="entry name" value="OM_lipoprot_carrier_LolA-like"/>
</dbReference>
<dbReference type="AlphaFoldDB" id="A0A9D1QCX6"/>
<name>A0A9D1QCX6_9BACT</name>
<accession>A0A9D1QCX6</accession>
<feature type="signal peptide" evidence="2">
    <location>
        <begin position="1"/>
        <end position="22"/>
    </location>
</feature>
<dbReference type="Proteomes" id="UP000823926">
    <property type="component" value="Unassembled WGS sequence"/>
</dbReference>
<dbReference type="SUPFAM" id="SSF89392">
    <property type="entry name" value="Prokaryotic lipoproteins and lipoprotein localization factors"/>
    <property type="match status" value="1"/>
</dbReference>
<evidence type="ECO:0000313" key="3">
    <source>
        <dbReference type="EMBL" id="HIW10274.1"/>
    </source>
</evidence>
<reference evidence="3" key="1">
    <citation type="journal article" date="2021" name="PeerJ">
        <title>Extensive microbial diversity within the chicken gut microbiome revealed by metagenomics and culture.</title>
        <authorList>
            <person name="Gilroy R."/>
            <person name="Ravi A."/>
            <person name="Getino M."/>
            <person name="Pursley I."/>
            <person name="Horton D.L."/>
            <person name="Alikhan N.F."/>
            <person name="Baker D."/>
            <person name="Gharbi K."/>
            <person name="Hall N."/>
            <person name="Watson M."/>
            <person name="Adriaenssens E.M."/>
            <person name="Foster-Nyarko E."/>
            <person name="Jarju S."/>
            <person name="Secka A."/>
            <person name="Antonio M."/>
            <person name="Oren A."/>
            <person name="Chaudhuri R.R."/>
            <person name="La Ragione R."/>
            <person name="Hildebrand F."/>
            <person name="Pallen M.J."/>
        </authorList>
    </citation>
    <scope>NUCLEOTIDE SEQUENCE</scope>
    <source>
        <strain evidence="3">ChiBcec15-1070</strain>
    </source>
</reference>
<comment type="caution">
    <text evidence="3">The sequence shown here is derived from an EMBL/GenBank/DDBJ whole genome shotgun (WGS) entry which is preliminary data.</text>
</comment>
<reference evidence="3" key="2">
    <citation type="submission" date="2021-04" db="EMBL/GenBank/DDBJ databases">
        <authorList>
            <person name="Gilroy R."/>
        </authorList>
    </citation>
    <scope>NUCLEOTIDE SEQUENCE</scope>
    <source>
        <strain evidence="3">ChiBcec15-1070</strain>
    </source>
</reference>
<organism evidence="3 4">
    <name type="scientific">Candidatus Rikenella faecigallinarum</name>
    <dbReference type="NCBI Taxonomy" id="2838745"/>
    <lineage>
        <taxon>Bacteria</taxon>
        <taxon>Pseudomonadati</taxon>
        <taxon>Bacteroidota</taxon>
        <taxon>Bacteroidia</taxon>
        <taxon>Bacteroidales</taxon>
        <taxon>Rikenellaceae</taxon>
        <taxon>Rikenella</taxon>
    </lineage>
</organism>
<keyword evidence="1 2" id="KW-0732">Signal</keyword>
<protein>
    <submittedName>
        <fullName evidence="3">Outer membrane lipoprotein carrier protein LolA</fullName>
    </submittedName>
</protein>